<dbReference type="InterPro" id="IPR058193">
    <property type="entry name" value="VanY/YodJ_core_dom"/>
</dbReference>
<keyword evidence="2" id="KW-0645">Protease</keyword>
<protein>
    <submittedName>
        <fullName evidence="2">D-Ala-D-Ala carboxypeptidase</fullName>
    </submittedName>
</protein>
<comment type="caution">
    <text evidence="2">The sequence shown here is derived from an EMBL/GenBank/DDBJ whole genome shotgun (WGS) entry which is preliminary data.</text>
</comment>
<feature type="domain" description="D-alanyl-D-alanine carboxypeptidase-like core" evidence="1">
    <location>
        <begin position="31"/>
        <end position="166"/>
    </location>
</feature>
<reference evidence="2 3" key="1">
    <citation type="submission" date="2013-06" db="EMBL/GenBank/DDBJ databases">
        <title>Rumen cellulosomics: divergent fiber-degrading strategies revealed by comparative genome-wide analysis of six Ruminococcal strains.</title>
        <authorList>
            <person name="Dassa B."/>
            <person name="Borovok I."/>
            <person name="Lamed R."/>
            <person name="Flint H."/>
            <person name="Yeoman C.J."/>
            <person name="White B."/>
            <person name="Bayer E.A."/>
        </authorList>
    </citation>
    <scope>NUCLEOTIDE SEQUENCE [LARGE SCALE GENOMIC DNA]</scope>
    <source>
        <strain evidence="2 3">SY3</strain>
    </source>
</reference>
<keyword evidence="3" id="KW-1185">Reference proteome</keyword>
<dbReference type="PANTHER" id="PTHR34385">
    <property type="entry name" value="D-ALANYL-D-ALANINE CARBOXYPEPTIDASE"/>
    <property type="match status" value="1"/>
</dbReference>
<sequence length="193" mass="21571">MDYLILVNRFEPIPAGWSDTLKLREAGGKLFEEQTAVQLEKMLGEALAYGIEIAVISGYRSEDYQQMLWEKEISRNMGRGLDYADAVTETGKTLALPGCSEHGTGLAADLGTAGADDIDPNFHKTAAGKWLSQNAGKFGFILRYPRMKEHITGIDFEPWHYRYVGDKSAELITASGICLEEFLHFYSDKYTLC</sequence>
<dbReference type="SUPFAM" id="SSF55166">
    <property type="entry name" value="Hedgehog/DD-peptidase"/>
    <property type="match status" value="1"/>
</dbReference>
<dbReference type="Pfam" id="PF02557">
    <property type="entry name" value="VanY"/>
    <property type="match status" value="1"/>
</dbReference>
<dbReference type="RefSeq" id="WP_051506631.1">
    <property type="nucleotide sequence ID" value="NZ_JEOB01000004.1"/>
</dbReference>
<dbReference type="PATRIC" id="fig|1341156.4.peg.2676"/>
<name>A0A011UWZ4_RUMAL</name>
<dbReference type="GO" id="GO:0006508">
    <property type="term" value="P:proteolysis"/>
    <property type="evidence" value="ECO:0007669"/>
    <property type="project" value="InterPro"/>
</dbReference>
<accession>A0A011UWZ4</accession>
<dbReference type="Proteomes" id="UP000021369">
    <property type="component" value="Unassembled WGS sequence"/>
</dbReference>
<dbReference type="EMBL" id="JEOB01000004">
    <property type="protein sequence ID" value="EXM37732.1"/>
    <property type="molecule type" value="Genomic_DNA"/>
</dbReference>
<organism evidence="2 3">
    <name type="scientific">Ruminococcus albus SY3</name>
    <dbReference type="NCBI Taxonomy" id="1341156"/>
    <lineage>
        <taxon>Bacteria</taxon>
        <taxon>Bacillati</taxon>
        <taxon>Bacillota</taxon>
        <taxon>Clostridia</taxon>
        <taxon>Eubacteriales</taxon>
        <taxon>Oscillospiraceae</taxon>
        <taxon>Ruminococcus</taxon>
    </lineage>
</organism>
<proteinExistence type="predicted"/>
<dbReference type="InterPro" id="IPR003709">
    <property type="entry name" value="VanY-like_core_dom"/>
</dbReference>
<evidence type="ECO:0000313" key="3">
    <source>
        <dbReference type="Proteomes" id="UP000021369"/>
    </source>
</evidence>
<keyword evidence="2" id="KW-0121">Carboxypeptidase</keyword>
<dbReference type="InterPro" id="IPR052179">
    <property type="entry name" value="DD-CPase-like"/>
</dbReference>
<dbReference type="PANTHER" id="PTHR34385:SF1">
    <property type="entry name" value="PEPTIDOGLYCAN L-ALANYL-D-GLUTAMATE ENDOPEPTIDASE CWLK"/>
    <property type="match status" value="1"/>
</dbReference>
<evidence type="ECO:0000313" key="2">
    <source>
        <dbReference type="EMBL" id="EXM37732.1"/>
    </source>
</evidence>
<dbReference type="CDD" id="cd14852">
    <property type="entry name" value="LD-carboxypeptidase"/>
    <property type="match status" value="1"/>
</dbReference>
<dbReference type="AlphaFoldDB" id="A0A011UWZ4"/>
<evidence type="ECO:0000259" key="1">
    <source>
        <dbReference type="Pfam" id="PF02557"/>
    </source>
</evidence>
<dbReference type="InterPro" id="IPR009045">
    <property type="entry name" value="Zn_M74/Hedgehog-like"/>
</dbReference>
<dbReference type="GO" id="GO:0004180">
    <property type="term" value="F:carboxypeptidase activity"/>
    <property type="evidence" value="ECO:0007669"/>
    <property type="project" value="UniProtKB-KW"/>
</dbReference>
<keyword evidence="2" id="KW-0378">Hydrolase</keyword>
<gene>
    <name evidence="2" type="ORF">RASY3_15415</name>
</gene>
<dbReference type="Gene3D" id="3.30.1380.10">
    <property type="match status" value="1"/>
</dbReference>